<evidence type="ECO:0000256" key="1">
    <source>
        <dbReference type="SAM" id="MobiDB-lite"/>
    </source>
</evidence>
<feature type="compositionally biased region" description="Basic residues" evidence="1">
    <location>
        <begin position="161"/>
        <end position="200"/>
    </location>
</feature>
<name>A0A8S3CM26_9BILA</name>
<reference evidence="2" key="1">
    <citation type="submission" date="2021-02" db="EMBL/GenBank/DDBJ databases">
        <authorList>
            <person name="Nowell W R."/>
        </authorList>
    </citation>
    <scope>NUCLEOTIDE SEQUENCE</scope>
</reference>
<dbReference type="Proteomes" id="UP000681967">
    <property type="component" value="Unassembled WGS sequence"/>
</dbReference>
<evidence type="ECO:0000313" key="2">
    <source>
        <dbReference type="EMBL" id="CAF4928590.1"/>
    </source>
</evidence>
<accession>A0A8S3CM26</accession>
<evidence type="ECO:0000313" key="3">
    <source>
        <dbReference type="Proteomes" id="UP000681967"/>
    </source>
</evidence>
<feature type="non-terminal residue" evidence="2">
    <location>
        <position position="1"/>
    </location>
</feature>
<comment type="caution">
    <text evidence="2">The sequence shown here is derived from an EMBL/GenBank/DDBJ whole genome shotgun (WGS) entry which is preliminary data.</text>
</comment>
<dbReference type="AlphaFoldDB" id="A0A8S3CM26"/>
<feature type="region of interest" description="Disordered" evidence="1">
    <location>
        <begin position="157"/>
        <end position="200"/>
    </location>
</feature>
<proteinExistence type="predicted"/>
<protein>
    <submittedName>
        <fullName evidence="2">Uncharacterized protein</fullName>
    </submittedName>
</protein>
<gene>
    <name evidence="2" type="ORF">BYL167_LOCUS53234</name>
</gene>
<sequence>YKLIMLMIYFAIFTLFLTSRLSAAITLATGNLAVDAPSTGNLVVGAPSTGNLTVVAPAIVYSAVIYNAQRSRIHCTVFRSQPSGPTLSSTPITVGRNKYHLVKGVTYNMGTWTVAAIIKKIQCGNLVVNAPFANVTSPVQNWEFRVERNQIVSVGPSSYHTQHHTHHHAHHRTHHHAHKHTHHHAHHRTHHHAHNHTHHH</sequence>
<dbReference type="EMBL" id="CAJOBH010177145">
    <property type="protein sequence ID" value="CAF4928590.1"/>
    <property type="molecule type" value="Genomic_DNA"/>
</dbReference>
<organism evidence="2 3">
    <name type="scientific">Rotaria magnacalcarata</name>
    <dbReference type="NCBI Taxonomy" id="392030"/>
    <lineage>
        <taxon>Eukaryota</taxon>
        <taxon>Metazoa</taxon>
        <taxon>Spiralia</taxon>
        <taxon>Gnathifera</taxon>
        <taxon>Rotifera</taxon>
        <taxon>Eurotatoria</taxon>
        <taxon>Bdelloidea</taxon>
        <taxon>Philodinida</taxon>
        <taxon>Philodinidae</taxon>
        <taxon>Rotaria</taxon>
    </lineage>
</organism>